<name>A0A2I0KPS6_PUNGR</name>
<feature type="compositionally biased region" description="Low complexity" evidence="1">
    <location>
        <begin position="49"/>
        <end position="60"/>
    </location>
</feature>
<evidence type="ECO:0000313" key="3">
    <source>
        <dbReference type="Proteomes" id="UP000233551"/>
    </source>
</evidence>
<sequence>MVFNESSKEVSSACDLPASGVPPQFEQEHHNFLQEALCVGPDSDFVNGSDLSDTLDSLSLMPHSEDRMSEPNPNPNPDADSSANRPIYVHPSSPPAVPEPAPELLHLSFNQDYGCFAVGTDRGFWIYNRDPFREIFRQGFG</sequence>
<dbReference type="STRING" id="22663.A0A2I0KPS6"/>
<comment type="caution">
    <text evidence="2">The sequence shown here is derived from an EMBL/GenBank/DDBJ whole genome shotgun (WGS) entry which is preliminary data.</text>
</comment>
<accession>A0A2I0KPS6</accession>
<proteinExistence type="predicted"/>
<dbReference type="AlphaFoldDB" id="A0A2I0KPS6"/>
<dbReference type="EMBL" id="PGOL01000438">
    <property type="protein sequence ID" value="PKI70495.1"/>
    <property type="molecule type" value="Genomic_DNA"/>
</dbReference>
<gene>
    <name evidence="2" type="ORF">CRG98_009000</name>
</gene>
<evidence type="ECO:0000313" key="2">
    <source>
        <dbReference type="EMBL" id="PKI70495.1"/>
    </source>
</evidence>
<reference evidence="2 3" key="1">
    <citation type="submission" date="2017-11" db="EMBL/GenBank/DDBJ databases">
        <title>De-novo sequencing of pomegranate (Punica granatum L.) genome.</title>
        <authorList>
            <person name="Akparov Z."/>
            <person name="Amiraslanov A."/>
            <person name="Hajiyeva S."/>
            <person name="Abbasov M."/>
            <person name="Kaur K."/>
            <person name="Hamwieh A."/>
            <person name="Solovyev V."/>
            <person name="Salamov A."/>
            <person name="Braich B."/>
            <person name="Kosarev P."/>
            <person name="Mahmoud A."/>
            <person name="Hajiyev E."/>
            <person name="Babayeva S."/>
            <person name="Izzatullayeva V."/>
            <person name="Mammadov A."/>
            <person name="Mammadov A."/>
            <person name="Sharifova S."/>
            <person name="Ojaghi J."/>
            <person name="Eynullazada K."/>
            <person name="Bayramov B."/>
            <person name="Abdulazimova A."/>
            <person name="Shahmuradov I."/>
        </authorList>
    </citation>
    <scope>NUCLEOTIDE SEQUENCE [LARGE SCALE GENOMIC DNA]</scope>
    <source>
        <strain evidence="3">cv. AG2017</strain>
        <tissue evidence="2">Leaf</tissue>
    </source>
</reference>
<keyword evidence="3" id="KW-1185">Reference proteome</keyword>
<organism evidence="2 3">
    <name type="scientific">Punica granatum</name>
    <name type="common">Pomegranate</name>
    <dbReference type="NCBI Taxonomy" id="22663"/>
    <lineage>
        <taxon>Eukaryota</taxon>
        <taxon>Viridiplantae</taxon>
        <taxon>Streptophyta</taxon>
        <taxon>Embryophyta</taxon>
        <taxon>Tracheophyta</taxon>
        <taxon>Spermatophyta</taxon>
        <taxon>Magnoliopsida</taxon>
        <taxon>eudicotyledons</taxon>
        <taxon>Gunneridae</taxon>
        <taxon>Pentapetalae</taxon>
        <taxon>rosids</taxon>
        <taxon>malvids</taxon>
        <taxon>Myrtales</taxon>
        <taxon>Lythraceae</taxon>
        <taxon>Punica</taxon>
    </lineage>
</organism>
<feature type="region of interest" description="Disordered" evidence="1">
    <location>
        <begin position="49"/>
        <end position="100"/>
    </location>
</feature>
<dbReference type="Proteomes" id="UP000233551">
    <property type="component" value="Unassembled WGS sequence"/>
</dbReference>
<feature type="region of interest" description="Disordered" evidence="1">
    <location>
        <begin position="1"/>
        <end position="27"/>
    </location>
</feature>
<protein>
    <submittedName>
        <fullName evidence="2">Uncharacterized protein</fullName>
    </submittedName>
</protein>
<evidence type="ECO:0000256" key="1">
    <source>
        <dbReference type="SAM" id="MobiDB-lite"/>
    </source>
</evidence>